<feature type="compositionally biased region" description="Polar residues" evidence="1">
    <location>
        <begin position="1"/>
        <end position="25"/>
    </location>
</feature>
<keyword evidence="3" id="KW-1185">Reference proteome</keyword>
<evidence type="ECO:0000313" key="2">
    <source>
        <dbReference type="EMBL" id="GBP33502.1"/>
    </source>
</evidence>
<evidence type="ECO:0000256" key="1">
    <source>
        <dbReference type="SAM" id="MobiDB-lite"/>
    </source>
</evidence>
<sequence>MGKLKSSGQWQSRRSASQESCQILSQPPPIGRNPPLESVIPPKSRGTPAVKLENRCRRRRSGHDKGSTGDWKRSPIQPPIRQDDPPTPAPWRRRDNRQRGAPASVDYEMRCKRPSNRVCRVVYVAQPQLNLG</sequence>
<feature type="compositionally biased region" description="Basic and acidic residues" evidence="1">
    <location>
        <begin position="63"/>
        <end position="73"/>
    </location>
</feature>
<accession>A0A4C1V5E9</accession>
<dbReference type="Proteomes" id="UP000299102">
    <property type="component" value="Unassembled WGS sequence"/>
</dbReference>
<organism evidence="2 3">
    <name type="scientific">Eumeta variegata</name>
    <name type="common">Bagworm moth</name>
    <name type="synonym">Eumeta japonica</name>
    <dbReference type="NCBI Taxonomy" id="151549"/>
    <lineage>
        <taxon>Eukaryota</taxon>
        <taxon>Metazoa</taxon>
        <taxon>Ecdysozoa</taxon>
        <taxon>Arthropoda</taxon>
        <taxon>Hexapoda</taxon>
        <taxon>Insecta</taxon>
        <taxon>Pterygota</taxon>
        <taxon>Neoptera</taxon>
        <taxon>Endopterygota</taxon>
        <taxon>Lepidoptera</taxon>
        <taxon>Glossata</taxon>
        <taxon>Ditrysia</taxon>
        <taxon>Tineoidea</taxon>
        <taxon>Psychidae</taxon>
        <taxon>Oiketicinae</taxon>
        <taxon>Eumeta</taxon>
    </lineage>
</organism>
<feature type="region of interest" description="Disordered" evidence="1">
    <location>
        <begin position="1"/>
        <end position="108"/>
    </location>
</feature>
<protein>
    <submittedName>
        <fullName evidence="2">Uncharacterized protein</fullName>
    </submittedName>
</protein>
<evidence type="ECO:0000313" key="3">
    <source>
        <dbReference type="Proteomes" id="UP000299102"/>
    </source>
</evidence>
<proteinExistence type="predicted"/>
<name>A0A4C1V5E9_EUMVA</name>
<reference evidence="2 3" key="1">
    <citation type="journal article" date="2019" name="Commun. Biol.">
        <title>The bagworm genome reveals a unique fibroin gene that provides high tensile strength.</title>
        <authorList>
            <person name="Kono N."/>
            <person name="Nakamura H."/>
            <person name="Ohtoshi R."/>
            <person name="Tomita M."/>
            <person name="Numata K."/>
            <person name="Arakawa K."/>
        </authorList>
    </citation>
    <scope>NUCLEOTIDE SEQUENCE [LARGE SCALE GENOMIC DNA]</scope>
</reference>
<gene>
    <name evidence="2" type="ORF">EVAR_23905_1</name>
</gene>
<dbReference type="AlphaFoldDB" id="A0A4C1V5E9"/>
<comment type="caution">
    <text evidence="2">The sequence shown here is derived from an EMBL/GenBank/DDBJ whole genome shotgun (WGS) entry which is preliminary data.</text>
</comment>
<dbReference type="EMBL" id="BGZK01000274">
    <property type="protein sequence ID" value="GBP33502.1"/>
    <property type="molecule type" value="Genomic_DNA"/>
</dbReference>